<dbReference type="STRING" id="1210089.GCA_001613165_02886"/>
<dbReference type="SUPFAM" id="SSF57884">
    <property type="entry name" value="Ada DNA repair protein, N-terminal domain (N-Ada 10)"/>
    <property type="match status" value="1"/>
</dbReference>
<evidence type="ECO:0000256" key="2">
    <source>
        <dbReference type="SAM" id="MobiDB-lite"/>
    </source>
</evidence>
<dbReference type="GO" id="GO:0006281">
    <property type="term" value="P:DNA repair"/>
    <property type="evidence" value="ECO:0007669"/>
    <property type="project" value="InterPro"/>
</dbReference>
<protein>
    <submittedName>
        <fullName evidence="4">Metal binding Ada-like protein</fullName>
    </submittedName>
</protein>
<feature type="region of interest" description="Disordered" evidence="2">
    <location>
        <begin position="1"/>
        <end position="22"/>
    </location>
</feature>
<dbReference type="Pfam" id="PF02805">
    <property type="entry name" value="Ada_Zn_binding"/>
    <property type="match status" value="1"/>
</dbReference>
<keyword evidence="1" id="KW-0010">Activator</keyword>
<dbReference type="GO" id="GO:0008270">
    <property type="term" value="F:zinc ion binding"/>
    <property type="evidence" value="ECO:0007669"/>
    <property type="project" value="InterPro"/>
</dbReference>
<evidence type="ECO:0000313" key="5">
    <source>
        <dbReference type="Proteomes" id="UP000255355"/>
    </source>
</evidence>
<dbReference type="GO" id="GO:0006355">
    <property type="term" value="P:regulation of DNA-templated transcription"/>
    <property type="evidence" value="ECO:0007669"/>
    <property type="project" value="InterPro"/>
</dbReference>
<dbReference type="OrthoDB" id="894286at2"/>
<dbReference type="GO" id="GO:0003677">
    <property type="term" value="F:DNA binding"/>
    <property type="evidence" value="ECO:0007669"/>
    <property type="project" value="InterPro"/>
</dbReference>
<dbReference type="EMBL" id="QQAZ01000011">
    <property type="protein sequence ID" value="RDI46339.1"/>
    <property type="molecule type" value="Genomic_DNA"/>
</dbReference>
<proteinExistence type="predicted"/>
<reference evidence="4 5" key="1">
    <citation type="submission" date="2018-07" db="EMBL/GenBank/DDBJ databases">
        <title>Genomic Encyclopedia of Type Strains, Phase IV (KMG-IV): sequencing the most valuable type-strain genomes for metagenomic binning, comparative biology and taxonomic classification.</title>
        <authorList>
            <person name="Goeker M."/>
        </authorList>
    </citation>
    <scope>NUCLEOTIDE SEQUENCE [LARGE SCALE GENOMIC DNA]</scope>
    <source>
        <strain evidence="4 5">DSM 44952</strain>
    </source>
</reference>
<dbReference type="GO" id="GO:0008168">
    <property type="term" value="F:methyltransferase activity"/>
    <property type="evidence" value="ECO:0007669"/>
    <property type="project" value="InterPro"/>
</dbReference>
<feature type="domain" description="Ada DNA repair metal-binding" evidence="3">
    <location>
        <begin position="23"/>
        <end position="71"/>
    </location>
</feature>
<dbReference type="AlphaFoldDB" id="A0A370GSD0"/>
<name>A0A370GSD0_9NOCA</name>
<dbReference type="Gene3D" id="3.40.10.10">
    <property type="entry name" value="DNA Methylphosphotriester Repair Domain"/>
    <property type="match status" value="1"/>
</dbReference>
<accession>A0A370GSD0</accession>
<dbReference type="InterPro" id="IPR035451">
    <property type="entry name" value="Ada-like_dom_sf"/>
</dbReference>
<evidence type="ECO:0000313" key="4">
    <source>
        <dbReference type="EMBL" id="RDI46339.1"/>
    </source>
</evidence>
<dbReference type="Proteomes" id="UP000255355">
    <property type="component" value="Unassembled WGS sequence"/>
</dbReference>
<dbReference type="RefSeq" id="WP_068019531.1">
    <property type="nucleotide sequence ID" value="NZ_QQAZ01000011.1"/>
</dbReference>
<evidence type="ECO:0000256" key="1">
    <source>
        <dbReference type="ARBA" id="ARBA00023159"/>
    </source>
</evidence>
<gene>
    <name evidence="4" type="ORF">DFR68_11197</name>
</gene>
<evidence type="ECO:0000259" key="3">
    <source>
        <dbReference type="Pfam" id="PF02805"/>
    </source>
</evidence>
<sequence length="88" mass="9788">MTYTLTGSDGKPYSSPVPGTLGGHRRLRIYGRLDCPAALRALPRGRYVANRVFFADEQTAISAGYRPCAACLRGKYLAWKQRRSAPRK</sequence>
<comment type="caution">
    <text evidence="4">The sequence shown here is derived from an EMBL/GenBank/DDBJ whole genome shotgun (WGS) entry which is preliminary data.</text>
</comment>
<dbReference type="InterPro" id="IPR004026">
    <property type="entry name" value="Ada_DNA_repair_Zn-bd"/>
</dbReference>
<keyword evidence="5" id="KW-1185">Reference proteome</keyword>
<organism evidence="4 5">
    <name type="scientific">Nocardia mexicana</name>
    <dbReference type="NCBI Taxonomy" id="279262"/>
    <lineage>
        <taxon>Bacteria</taxon>
        <taxon>Bacillati</taxon>
        <taxon>Actinomycetota</taxon>
        <taxon>Actinomycetes</taxon>
        <taxon>Mycobacteriales</taxon>
        <taxon>Nocardiaceae</taxon>
        <taxon>Nocardia</taxon>
    </lineage>
</organism>